<evidence type="ECO:0000256" key="1">
    <source>
        <dbReference type="SAM" id="MobiDB-lite"/>
    </source>
</evidence>
<accession>A0A6L5G3W9</accession>
<organism evidence="3 4">
    <name type="scientific">Glycomyces albidus</name>
    <dbReference type="NCBI Taxonomy" id="2656774"/>
    <lineage>
        <taxon>Bacteria</taxon>
        <taxon>Bacillati</taxon>
        <taxon>Actinomycetota</taxon>
        <taxon>Actinomycetes</taxon>
        <taxon>Glycomycetales</taxon>
        <taxon>Glycomycetaceae</taxon>
        <taxon>Glycomyces</taxon>
    </lineage>
</organism>
<keyword evidence="4" id="KW-1185">Reference proteome</keyword>
<keyword evidence="2" id="KW-0732">Signal</keyword>
<sequence length="161" mass="16358">MKRTGSLFTLAAATLLAFAACGPSDEDDSPEPTTTAPDEIGATSTQAPSPSASPTAALPEAADGTDYGACYDGSCEVFVTAPVEIPLDPGLDTEATSAAVTEVDGWVIGVAFFADGRPLGSVTWNDARANGEGTMYTTYDGASFELVAYAEGEYVIAVSAP</sequence>
<name>A0A6L5G3W9_9ACTN</name>
<reference evidence="3 4" key="1">
    <citation type="submission" date="2019-10" db="EMBL/GenBank/DDBJ databases">
        <title>Glycomyces albidus sp. nov., a novel actinomycete isolated from rhizosphere soil of wheat (Triticum aestivum L.).</title>
        <authorList>
            <person name="Qian L."/>
        </authorList>
    </citation>
    <scope>NUCLEOTIDE SEQUENCE [LARGE SCALE GENOMIC DNA]</scope>
    <source>
        <strain evidence="3 4">NEAU-7082</strain>
    </source>
</reference>
<dbReference type="Proteomes" id="UP000477750">
    <property type="component" value="Unassembled WGS sequence"/>
</dbReference>
<dbReference type="PROSITE" id="PS51257">
    <property type="entry name" value="PROKAR_LIPOPROTEIN"/>
    <property type="match status" value="1"/>
</dbReference>
<dbReference type="RefSeq" id="WP_153023435.1">
    <property type="nucleotide sequence ID" value="NZ_WIAO01000001.1"/>
</dbReference>
<protein>
    <recommendedName>
        <fullName evidence="5">Carboxypeptidase regulatory-like domain-containing protein</fullName>
    </recommendedName>
</protein>
<feature type="signal peptide" evidence="2">
    <location>
        <begin position="1"/>
        <end position="19"/>
    </location>
</feature>
<feature type="chain" id="PRO_5038540452" description="Carboxypeptidase regulatory-like domain-containing protein" evidence="2">
    <location>
        <begin position="20"/>
        <end position="161"/>
    </location>
</feature>
<evidence type="ECO:0000313" key="3">
    <source>
        <dbReference type="EMBL" id="MQM24263.1"/>
    </source>
</evidence>
<evidence type="ECO:0008006" key="5">
    <source>
        <dbReference type="Google" id="ProtNLM"/>
    </source>
</evidence>
<dbReference type="AlphaFoldDB" id="A0A6L5G3W9"/>
<dbReference type="EMBL" id="WIAO01000001">
    <property type="protein sequence ID" value="MQM24263.1"/>
    <property type="molecule type" value="Genomic_DNA"/>
</dbReference>
<comment type="caution">
    <text evidence="3">The sequence shown here is derived from an EMBL/GenBank/DDBJ whole genome shotgun (WGS) entry which is preliminary data.</text>
</comment>
<gene>
    <name evidence="3" type="ORF">GFD30_01520</name>
</gene>
<feature type="region of interest" description="Disordered" evidence="1">
    <location>
        <begin position="22"/>
        <end position="59"/>
    </location>
</feature>
<proteinExistence type="predicted"/>
<feature type="compositionally biased region" description="Low complexity" evidence="1">
    <location>
        <begin position="42"/>
        <end position="59"/>
    </location>
</feature>
<evidence type="ECO:0000256" key="2">
    <source>
        <dbReference type="SAM" id="SignalP"/>
    </source>
</evidence>
<evidence type="ECO:0000313" key="4">
    <source>
        <dbReference type="Proteomes" id="UP000477750"/>
    </source>
</evidence>